<dbReference type="Pfam" id="PF01297">
    <property type="entry name" value="ZnuA"/>
    <property type="match status" value="1"/>
</dbReference>
<reference evidence="6" key="1">
    <citation type="submission" date="2017-10" db="EMBL/GenBank/DDBJ databases">
        <title>Campylobacter species from seals.</title>
        <authorList>
            <person name="Gilbert M.J."/>
            <person name="Zomer A.L."/>
            <person name="Timmerman A.J."/>
            <person name="Duim B."/>
            <person name="Wagenaar J.A."/>
        </authorList>
    </citation>
    <scope>NUCLEOTIDE SEQUENCE [LARGE SCALE GENOMIC DNA]</scope>
    <source>
        <strain evidence="6">17S00004-5</strain>
    </source>
</reference>
<keyword evidence="6" id="KW-1185">Reference proteome</keyword>
<dbReference type="InterPro" id="IPR050492">
    <property type="entry name" value="Bact_metal-bind_prot9"/>
</dbReference>
<organism evidence="5 6">
    <name type="scientific">Campylobacter blaseri</name>
    <dbReference type="NCBI Taxonomy" id="2042961"/>
    <lineage>
        <taxon>Bacteria</taxon>
        <taxon>Pseudomonadati</taxon>
        <taxon>Campylobacterota</taxon>
        <taxon>Epsilonproteobacteria</taxon>
        <taxon>Campylobacterales</taxon>
        <taxon>Campylobacteraceae</taxon>
        <taxon>Campylobacter</taxon>
    </lineage>
</organism>
<dbReference type="InterPro" id="IPR006127">
    <property type="entry name" value="ZnuA-like"/>
</dbReference>
<evidence type="ECO:0000256" key="4">
    <source>
        <dbReference type="SAM" id="MobiDB-lite"/>
    </source>
</evidence>
<dbReference type="PANTHER" id="PTHR42953">
    <property type="entry name" value="HIGH-AFFINITY ZINC UPTAKE SYSTEM PROTEIN ZNUA-RELATED"/>
    <property type="match status" value="1"/>
</dbReference>
<evidence type="ECO:0000313" key="5">
    <source>
        <dbReference type="EMBL" id="PSM53003.1"/>
    </source>
</evidence>
<feature type="compositionally biased region" description="Basic and acidic residues" evidence="4">
    <location>
        <begin position="109"/>
        <end position="139"/>
    </location>
</feature>
<keyword evidence="3" id="KW-0732">Signal</keyword>
<dbReference type="AlphaFoldDB" id="A0A2P8R3D3"/>
<proteinExistence type="inferred from homology"/>
<evidence type="ECO:0000256" key="2">
    <source>
        <dbReference type="ARBA" id="ARBA00022448"/>
    </source>
</evidence>
<comment type="caution">
    <text evidence="5">The sequence shown here is derived from an EMBL/GenBank/DDBJ whole genome shotgun (WGS) entry which is preliminary data.</text>
</comment>
<dbReference type="Gene3D" id="3.40.50.1980">
    <property type="entry name" value="Nitrogenase molybdenum iron protein domain"/>
    <property type="match status" value="3"/>
</dbReference>
<gene>
    <name evidence="5" type="ORF">CQ405_00140</name>
</gene>
<dbReference type="GO" id="GO:0030001">
    <property type="term" value="P:metal ion transport"/>
    <property type="evidence" value="ECO:0007669"/>
    <property type="project" value="InterPro"/>
</dbReference>
<accession>A0A2P8R3D3</accession>
<sequence>MRILLTLLFGVISLFAKGDVVVSILPQKYFVEKIAGDTVKIDVMVLPGASPASYEPKSSQMKHLENADIYFSIGVPFEKVWLKKFKSQIPSLNIVATDEGVVKRSMHHHDHDEHHEHHEHGEAEHEHHEDHEHATHNEHEIEEEVGCDPKKDSDCYCHEHENGEMFCHTHRGLDPHIWLDPRLVIVQAQNIEKALIKAYPENEELYKARTSSFIKELNALHNDIKDRLKDLKGRKFMVFHPSWGYFAKRYGFEQIPVEKEGKEPKPAELQKLIKLAKEENIKVIFVAPQFSKKSANIIAKESGIKVVELDPLPQDWMKGMEKVVKSFENNI</sequence>
<dbReference type="SUPFAM" id="SSF53807">
    <property type="entry name" value="Helical backbone' metal receptor"/>
    <property type="match status" value="1"/>
</dbReference>
<comment type="similarity">
    <text evidence="1">Belongs to the bacterial solute-binding protein 9 family.</text>
</comment>
<dbReference type="EMBL" id="PDHH01000001">
    <property type="protein sequence ID" value="PSM53003.1"/>
    <property type="molecule type" value="Genomic_DNA"/>
</dbReference>
<protein>
    <submittedName>
        <fullName evidence="5">Cation ABC transporter substrate-binding protein</fullName>
    </submittedName>
</protein>
<name>A0A2P8R3D3_9BACT</name>
<dbReference type="RefSeq" id="WP_106869350.1">
    <property type="nucleotide sequence ID" value="NZ_CP053841.1"/>
</dbReference>
<evidence type="ECO:0000313" key="6">
    <source>
        <dbReference type="Proteomes" id="UP000240535"/>
    </source>
</evidence>
<evidence type="ECO:0000256" key="1">
    <source>
        <dbReference type="ARBA" id="ARBA00011028"/>
    </source>
</evidence>
<evidence type="ECO:0000256" key="3">
    <source>
        <dbReference type="ARBA" id="ARBA00022729"/>
    </source>
</evidence>
<keyword evidence="2" id="KW-0813">Transport</keyword>
<dbReference type="Proteomes" id="UP000240535">
    <property type="component" value="Unassembled WGS sequence"/>
</dbReference>
<dbReference type="OrthoDB" id="9810636at2"/>
<dbReference type="GO" id="GO:0046872">
    <property type="term" value="F:metal ion binding"/>
    <property type="evidence" value="ECO:0007669"/>
    <property type="project" value="InterPro"/>
</dbReference>
<dbReference type="PANTHER" id="PTHR42953:SF3">
    <property type="entry name" value="HIGH-AFFINITY ZINC UPTAKE SYSTEM PROTEIN ZNUA"/>
    <property type="match status" value="1"/>
</dbReference>
<feature type="region of interest" description="Disordered" evidence="4">
    <location>
        <begin position="105"/>
        <end position="145"/>
    </location>
</feature>